<protein>
    <submittedName>
        <fullName evidence="2">Alpha/beta fold hydrolase</fullName>
    </submittedName>
</protein>
<dbReference type="Pfam" id="PF00561">
    <property type="entry name" value="Abhydrolase_1"/>
    <property type="match status" value="1"/>
</dbReference>
<dbReference type="PRINTS" id="PR00412">
    <property type="entry name" value="EPOXHYDRLASE"/>
</dbReference>
<organism evidence="2 3">
    <name type="scientific">Methylophilus glucosoxydans</name>
    <dbReference type="NCBI Taxonomy" id="752553"/>
    <lineage>
        <taxon>Bacteria</taxon>
        <taxon>Pseudomonadati</taxon>
        <taxon>Pseudomonadota</taxon>
        <taxon>Betaproteobacteria</taxon>
        <taxon>Nitrosomonadales</taxon>
        <taxon>Methylophilaceae</taxon>
        <taxon>Methylophilus</taxon>
    </lineage>
</organism>
<reference evidence="3" key="1">
    <citation type="journal article" date="2019" name="Int. J. Syst. Evol. Microbiol.">
        <title>The Global Catalogue of Microorganisms (GCM) 10K type strain sequencing project: providing services to taxonomists for standard genome sequencing and annotation.</title>
        <authorList>
            <consortium name="The Broad Institute Genomics Platform"/>
            <consortium name="The Broad Institute Genome Sequencing Center for Infectious Disease"/>
            <person name="Wu L."/>
            <person name="Ma J."/>
        </authorList>
    </citation>
    <scope>NUCLEOTIDE SEQUENCE [LARGE SCALE GENOMIC DNA]</scope>
    <source>
        <strain evidence="3">CCUG 59685</strain>
    </source>
</reference>
<dbReference type="InterPro" id="IPR000073">
    <property type="entry name" value="AB_hydrolase_1"/>
</dbReference>
<gene>
    <name evidence="2" type="ORF">ACFQ1T_06365</name>
</gene>
<proteinExistence type="predicted"/>
<comment type="caution">
    <text evidence="2">The sequence shown here is derived from an EMBL/GenBank/DDBJ whole genome shotgun (WGS) entry which is preliminary data.</text>
</comment>
<dbReference type="PANTHER" id="PTHR46438:SF11">
    <property type="entry name" value="LIPASE-RELATED"/>
    <property type="match status" value="1"/>
</dbReference>
<dbReference type="RefSeq" id="WP_379074939.1">
    <property type="nucleotide sequence ID" value="NZ_JBHTJW010000002.1"/>
</dbReference>
<dbReference type="InterPro" id="IPR029058">
    <property type="entry name" value="AB_hydrolase_fold"/>
</dbReference>
<dbReference type="PRINTS" id="PR00111">
    <property type="entry name" value="ABHYDROLASE"/>
</dbReference>
<name>A0ABW3GFI6_9PROT</name>
<dbReference type="SUPFAM" id="SSF53474">
    <property type="entry name" value="alpha/beta-Hydrolases"/>
    <property type="match status" value="1"/>
</dbReference>
<dbReference type="GO" id="GO:0016787">
    <property type="term" value="F:hydrolase activity"/>
    <property type="evidence" value="ECO:0007669"/>
    <property type="project" value="UniProtKB-KW"/>
</dbReference>
<feature type="domain" description="AB hydrolase-1" evidence="1">
    <location>
        <begin position="35"/>
        <end position="277"/>
    </location>
</feature>
<dbReference type="InterPro" id="IPR000639">
    <property type="entry name" value="Epox_hydrolase-like"/>
</dbReference>
<dbReference type="EMBL" id="JBHTJW010000002">
    <property type="protein sequence ID" value="MFD0929401.1"/>
    <property type="molecule type" value="Genomic_DNA"/>
</dbReference>
<evidence type="ECO:0000313" key="2">
    <source>
        <dbReference type="EMBL" id="MFD0929401.1"/>
    </source>
</evidence>
<keyword evidence="3" id="KW-1185">Reference proteome</keyword>
<accession>A0ABW3GFI6</accession>
<dbReference type="Proteomes" id="UP001597106">
    <property type="component" value="Unassembled WGS sequence"/>
</dbReference>
<evidence type="ECO:0000313" key="3">
    <source>
        <dbReference type="Proteomes" id="UP001597106"/>
    </source>
</evidence>
<dbReference type="PANTHER" id="PTHR46438">
    <property type="entry name" value="ALPHA/BETA-HYDROLASES SUPERFAMILY PROTEIN"/>
    <property type="match status" value="1"/>
</dbReference>
<dbReference type="Gene3D" id="3.40.50.1820">
    <property type="entry name" value="alpha/beta hydrolase"/>
    <property type="match status" value="1"/>
</dbReference>
<evidence type="ECO:0000259" key="1">
    <source>
        <dbReference type="Pfam" id="PF00561"/>
    </source>
</evidence>
<keyword evidence="2" id="KW-0378">Hydrolase</keyword>
<sequence length="291" mass="33064">MSDAPTDLKFNGEEFFVTLKDGETVRVIKTGSGEPLLLMHTIRTQIELFSEMIPFYASKFTVYAIDLPGHGQSSINKKINYDEPYLRASVLDLIDQLNLTNLTLIGESIGATLSLTVAAQIPDKIKQVIAVNTYDYETRYADGIRRGNVIANFMMWNYSIPINGAIFAALETRFFLSLVMNGGVTRIKKIPTWLMKMFDKTGHRPGYSFLGRNILKNWRSWAQATDQYHKIKSPVMLIYGENDWSRQAERYLTWKKVPNATLETITGSGHFLSVDNPEDLKKTISQYLQAN</sequence>